<organism evidence="6 7">
    <name type="scientific">Serratia sp. (strain ATCC 39006)</name>
    <name type="common">Prodigiosinella confusarubida</name>
    <dbReference type="NCBI Taxonomy" id="104623"/>
    <lineage>
        <taxon>Bacteria</taxon>
        <taxon>Pseudomonadati</taxon>
        <taxon>Pseudomonadota</taxon>
        <taxon>Gammaproteobacteria</taxon>
        <taxon>Enterobacterales</taxon>
        <taxon>Pectobacteriaceae</taxon>
        <taxon>Prodigiosinella</taxon>
    </lineage>
</organism>
<dbReference type="PROSITE" id="PS00356">
    <property type="entry name" value="HTH_LACI_1"/>
    <property type="match status" value="1"/>
</dbReference>
<evidence type="ECO:0000313" key="7">
    <source>
        <dbReference type="Proteomes" id="UP000017700"/>
    </source>
</evidence>
<dbReference type="CDD" id="cd01392">
    <property type="entry name" value="HTH_LacI"/>
    <property type="match status" value="1"/>
</dbReference>
<dbReference type="RefSeq" id="WP_037380743.1">
    <property type="nucleotide sequence ID" value="NZ_CP025084.1"/>
</dbReference>
<keyword evidence="3" id="KW-0804">Transcription</keyword>
<dbReference type="PANTHER" id="PTHR30146">
    <property type="entry name" value="LACI-RELATED TRANSCRIPTIONAL REPRESSOR"/>
    <property type="match status" value="1"/>
</dbReference>
<dbReference type="SUPFAM" id="SSF47413">
    <property type="entry name" value="lambda repressor-like DNA-binding domains"/>
    <property type="match status" value="1"/>
</dbReference>
<dbReference type="NCBIfam" id="NF007706">
    <property type="entry name" value="PRK10401.1"/>
    <property type="match status" value="1"/>
</dbReference>
<reference evidence="5 8" key="3">
    <citation type="submission" date="2017-11" db="EMBL/GenBank/DDBJ databases">
        <title>Complete genome sequence of Serratia sp. ATCC 39006 LacA.</title>
        <authorList>
            <person name="Hampton H.G."/>
            <person name="Jackson S.A."/>
            <person name="Jauregui R."/>
            <person name="Poulter G.T.M."/>
            <person name="Salmond G.P.C."/>
            <person name="Fineran P.C."/>
        </authorList>
    </citation>
    <scope>NUCLEOTIDE SEQUENCE [LARGE SCALE GENOMIC DNA]</scope>
    <source>
        <strain evidence="5 8">ATCC 39006</strain>
    </source>
</reference>
<feature type="domain" description="HTH lacI-type" evidence="4">
    <location>
        <begin position="2"/>
        <end position="56"/>
    </location>
</feature>
<dbReference type="SUPFAM" id="SSF53822">
    <property type="entry name" value="Periplasmic binding protein-like I"/>
    <property type="match status" value="1"/>
</dbReference>
<dbReference type="InterPro" id="IPR010982">
    <property type="entry name" value="Lambda_DNA-bd_dom_sf"/>
</dbReference>
<dbReference type="PROSITE" id="PS50932">
    <property type="entry name" value="HTH_LACI_2"/>
    <property type="match status" value="1"/>
</dbReference>
<dbReference type="OrthoDB" id="9798934at2"/>
<dbReference type="AlphaFoldDB" id="A0A2I5TAS6"/>
<dbReference type="InterPro" id="IPR000843">
    <property type="entry name" value="HTH_LacI"/>
</dbReference>
<name>A0A2I5TAS6_SERS3</name>
<protein>
    <submittedName>
        <fullName evidence="6">HTH-type transcriptional regulator GalS</fullName>
    </submittedName>
</protein>
<proteinExistence type="predicted"/>
<dbReference type="Pfam" id="PF13377">
    <property type="entry name" value="Peripla_BP_3"/>
    <property type="match status" value="1"/>
</dbReference>
<evidence type="ECO:0000256" key="1">
    <source>
        <dbReference type="ARBA" id="ARBA00023015"/>
    </source>
</evidence>
<dbReference type="Proteomes" id="UP000017700">
    <property type="component" value="Chromosome"/>
</dbReference>
<dbReference type="GO" id="GO:0000976">
    <property type="term" value="F:transcription cis-regulatory region binding"/>
    <property type="evidence" value="ECO:0007669"/>
    <property type="project" value="TreeGrafter"/>
</dbReference>
<keyword evidence="2" id="KW-0238">DNA-binding</keyword>
<evidence type="ECO:0000313" key="6">
    <source>
        <dbReference type="EMBL" id="AUH05955.1"/>
    </source>
</evidence>
<dbReference type="Gene3D" id="3.40.50.2300">
    <property type="match status" value="2"/>
</dbReference>
<keyword evidence="1" id="KW-0805">Transcription regulation</keyword>
<reference evidence="6 7" key="1">
    <citation type="journal article" date="2013" name="Genome Announc.">
        <title>Draft genome sequence of Serratia sp. strain ATCC 39006, a model bacterium for analysis of the biosynthesis and regulation of prodigiosin, a carbapenem, and gas vesicles.</title>
        <authorList>
            <person name="Fineran P.C."/>
            <person name="Iglesias Cans M.C."/>
            <person name="Ramsay J.P."/>
            <person name="Wilf N.M."/>
            <person name="Cossyleon D."/>
            <person name="McNeil M.B."/>
            <person name="Williamson N.R."/>
            <person name="Monson R.E."/>
            <person name="Becher S.A."/>
            <person name="Stanton J.A."/>
            <person name="Brugger K."/>
            <person name="Brown S.D."/>
            <person name="Salmond G.P."/>
        </authorList>
    </citation>
    <scope>NUCLEOTIDE SEQUENCE [LARGE SCALE GENOMIC DNA]</scope>
    <source>
        <strain evidence="6">ATCC 39006</strain>
        <strain evidence="7">ATCC 39006 / SC 11482</strain>
    </source>
</reference>
<keyword evidence="7" id="KW-1185">Reference proteome</keyword>
<reference evidence="6" key="2">
    <citation type="submission" date="2013-09" db="EMBL/GenBank/DDBJ databases">
        <authorList>
            <person name="Wang G."/>
            <person name="Yang Y."/>
            <person name="Su Y."/>
        </authorList>
    </citation>
    <scope>NUCLEOTIDE SEQUENCE</scope>
    <source>
        <strain evidence="6">ATCC 39006</strain>
    </source>
</reference>
<dbReference type="InterPro" id="IPR028082">
    <property type="entry name" value="Peripla_BP_I"/>
</dbReference>
<gene>
    <name evidence="5" type="ORF">CWC46_18585</name>
    <name evidence="6" type="ORF">Ser39006_018585</name>
</gene>
<evidence type="ECO:0000313" key="8">
    <source>
        <dbReference type="Proteomes" id="UP000233778"/>
    </source>
</evidence>
<dbReference type="Proteomes" id="UP000233778">
    <property type="component" value="Chromosome"/>
</dbReference>
<sequence length="346" mass="37598">MITIRDVALQAGVSIATVSRVLNNNKAVTPETRMLVLQAIKSLGYRPNANAQALATQISDTIGVVVMDVSDAFFGAMVKAVDTVAQCMQHHVLINNSYHQEAKERHAIEIFIRQRCNALIVHAKALSDAELADFMDHVPGMILINRIVPGYAHRCVCLNNVYGAMMATRMLQQSGHRRIGYLSSSHPIEDVGQRRSGWQQALAEQGTVPPDMWIASGDPDLQGGEAAMVELLGRNQHLTAVFAYNDNMAAGALSALKDNGIQVPQQLSVVGFDDIPISRYTDPQLSTVRYPIVSMAKLATELALKGAAGQLDNSAQHCFMPTLVRRHSVATCQNVEPVTNSTKASM</sequence>
<evidence type="ECO:0000259" key="4">
    <source>
        <dbReference type="PROSITE" id="PS50932"/>
    </source>
</evidence>
<evidence type="ECO:0000256" key="3">
    <source>
        <dbReference type="ARBA" id="ARBA00023163"/>
    </source>
</evidence>
<dbReference type="PANTHER" id="PTHR30146:SF109">
    <property type="entry name" value="HTH-TYPE TRANSCRIPTIONAL REGULATOR GALS"/>
    <property type="match status" value="1"/>
</dbReference>
<dbReference type="EMBL" id="CP025084">
    <property type="protein sequence ID" value="AUH05955.1"/>
    <property type="molecule type" value="Genomic_DNA"/>
</dbReference>
<accession>A0A2I5TAS6</accession>
<dbReference type="STRING" id="104623.Ser39006_01780"/>
<evidence type="ECO:0000313" key="5">
    <source>
        <dbReference type="EMBL" id="AUH01632.1"/>
    </source>
</evidence>
<dbReference type="KEGG" id="sera:Ser39006_018585"/>
<dbReference type="InterPro" id="IPR046335">
    <property type="entry name" value="LacI/GalR-like_sensor"/>
</dbReference>
<dbReference type="KEGG" id="serq:CWC46_18585"/>
<dbReference type="CDD" id="cd06270">
    <property type="entry name" value="PBP1_GalS-like"/>
    <property type="match status" value="1"/>
</dbReference>
<dbReference type="EMBL" id="CP025085">
    <property type="protein sequence ID" value="AUH01632.1"/>
    <property type="molecule type" value="Genomic_DNA"/>
</dbReference>
<dbReference type="Gene3D" id="1.10.260.40">
    <property type="entry name" value="lambda repressor-like DNA-binding domains"/>
    <property type="match status" value="1"/>
</dbReference>
<dbReference type="SMART" id="SM00354">
    <property type="entry name" value="HTH_LACI"/>
    <property type="match status" value="1"/>
</dbReference>
<dbReference type="PRINTS" id="PR00036">
    <property type="entry name" value="HTHLACI"/>
</dbReference>
<dbReference type="GO" id="GO:0003700">
    <property type="term" value="F:DNA-binding transcription factor activity"/>
    <property type="evidence" value="ECO:0007669"/>
    <property type="project" value="TreeGrafter"/>
</dbReference>
<dbReference type="Pfam" id="PF00356">
    <property type="entry name" value="LacI"/>
    <property type="match status" value="1"/>
</dbReference>
<reference evidence="6" key="4">
    <citation type="submission" date="2017-11" db="EMBL/GenBank/DDBJ databases">
        <title>Complete genome sequence of Serratia sp. ATCC 39006.</title>
        <authorList>
            <person name="Hampton H.G."/>
            <person name="Jackson S.A."/>
            <person name="Jauregui R."/>
            <person name="Poulter G.T.M."/>
            <person name="Salmond G.P.C."/>
            <person name="Fineran P.C."/>
        </authorList>
    </citation>
    <scope>NUCLEOTIDE SEQUENCE</scope>
    <source>
        <strain evidence="6">ATCC 39006</strain>
    </source>
</reference>
<evidence type="ECO:0000256" key="2">
    <source>
        <dbReference type="ARBA" id="ARBA00023125"/>
    </source>
</evidence>